<dbReference type="Proteomes" id="UP000806378">
    <property type="component" value="Unassembled WGS sequence"/>
</dbReference>
<accession>A0A8T0CFI8</accession>
<dbReference type="EMBL" id="MU094644">
    <property type="protein sequence ID" value="KAF7846197.1"/>
    <property type="molecule type" value="Genomic_DNA"/>
</dbReference>
<comment type="caution">
    <text evidence="3">The sequence shown here is derived from an EMBL/GenBank/DDBJ whole genome shotgun (WGS) entry which is preliminary data.</text>
</comment>
<dbReference type="Pfam" id="PF16862">
    <property type="entry name" value="Glyco_hydro_79C"/>
    <property type="match status" value="1"/>
</dbReference>
<gene>
    <name evidence="3" type="ORF">BT93_L4874</name>
</gene>
<feature type="domain" description="Beta-glucuronidase C-terminal" evidence="2">
    <location>
        <begin position="58"/>
        <end position="160"/>
    </location>
</feature>
<sequence length="232" mass="23827">MTDNSYAAPWQPININDAAPHVRSTYYAWAAVAQLLGAGNSTTQITALTTNNSYIRCYAAYAESALSSLVIINAQQVNASETKTNATFEVELPAYAGKTLYISYLTAAGADSTENTTWNGISYEQDSVGTAVTIDDTSYTITVGGNGVATIPVRDSQAVIAHIGSKLGSETVETVSSTGSGSSSSSSSSTSSSSSSSSSSKKSSAASSYSATSSSGFILLFVASCIARGFIV</sequence>
<dbReference type="OrthoDB" id="2831684at2759"/>
<evidence type="ECO:0000256" key="1">
    <source>
        <dbReference type="SAM" id="MobiDB-lite"/>
    </source>
</evidence>
<dbReference type="AlphaFoldDB" id="A0A8T0CFI8"/>
<protein>
    <recommendedName>
        <fullName evidence="2">Beta-glucuronidase C-terminal domain-containing protein</fullName>
    </recommendedName>
</protein>
<name>A0A8T0CFI8_CORYI</name>
<feature type="compositionally biased region" description="Low complexity" evidence="1">
    <location>
        <begin position="176"/>
        <end position="207"/>
    </location>
</feature>
<feature type="region of interest" description="Disordered" evidence="1">
    <location>
        <begin position="172"/>
        <end position="207"/>
    </location>
</feature>
<dbReference type="Gramene" id="rna-gnl|WGS:JABURB|Cocit.L4874.1">
    <property type="protein sequence ID" value="cds-KAF7846197.1"/>
    <property type="gene ID" value="gene-BT93_L4874"/>
</dbReference>
<reference evidence="3" key="1">
    <citation type="submission" date="2020-05" db="EMBL/GenBank/DDBJ databases">
        <title>WGS assembly of Corymbia citriodora subspecies variegata.</title>
        <authorList>
            <person name="Barry K."/>
            <person name="Hundley H."/>
            <person name="Shu S."/>
            <person name="Jenkins J."/>
            <person name="Grimwood J."/>
            <person name="Baten A."/>
        </authorList>
    </citation>
    <scope>NUCLEOTIDE SEQUENCE</scope>
    <source>
        <strain evidence="3">CV2-018</strain>
    </source>
</reference>
<dbReference type="PANTHER" id="PTHR36183">
    <property type="entry name" value="BETA-GLUCURONIDASE"/>
    <property type="match status" value="1"/>
</dbReference>
<dbReference type="PANTHER" id="PTHR36183:SF2">
    <property type="entry name" value="BETA-GLUCURONIDASE C-TERMINAL DOMAIN-CONTAINING PROTEIN"/>
    <property type="match status" value="1"/>
</dbReference>
<dbReference type="InterPro" id="IPR052974">
    <property type="entry name" value="GH79_Enzymes"/>
</dbReference>
<evidence type="ECO:0000313" key="3">
    <source>
        <dbReference type="EMBL" id="KAF7846197.1"/>
    </source>
</evidence>
<organism evidence="3 4">
    <name type="scientific">Corymbia citriodora subsp. variegata</name>
    <dbReference type="NCBI Taxonomy" id="360336"/>
    <lineage>
        <taxon>Eukaryota</taxon>
        <taxon>Viridiplantae</taxon>
        <taxon>Streptophyta</taxon>
        <taxon>Embryophyta</taxon>
        <taxon>Tracheophyta</taxon>
        <taxon>Spermatophyta</taxon>
        <taxon>Magnoliopsida</taxon>
        <taxon>eudicotyledons</taxon>
        <taxon>Gunneridae</taxon>
        <taxon>Pentapetalae</taxon>
        <taxon>rosids</taxon>
        <taxon>malvids</taxon>
        <taxon>Myrtales</taxon>
        <taxon>Myrtaceae</taxon>
        <taxon>Myrtoideae</taxon>
        <taxon>Eucalypteae</taxon>
        <taxon>Corymbia</taxon>
    </lineage>
</organism>
<evidence type="ECO:0000313" key="4">
    <source>
        <dbReference type="Proteomes" id="UP000806378"/>
    </source>
</evidence>
<dbReference type="InterPro" id="IPR031728">
    <property type="entry name" value="GlcAase_C"/>
</dbReference>
<proteinExistence type="predicted"/>
<keyword evidence="4" id="KW-1185">Reference proteome</keyword>
<evidence type="ECO:0000259" key="2">
    <source>
        <dbReference type="Pfam" id="PF16862"/>
    </source>
</evidence>